<protein>
    <recommendedName>
        <fullName evidence="3">DUF1534 domain-containing protein</fullName>
    </recommendedName>
</protein>
<name>A0ABX4E284_9PSED</name>
<comment type="caution">
    <text evidence="1">The sequence shown here is derived from an EMBL/GenBank/DDBJ whole genome shotgun (WGS) entry which is preliminary data.</text>
</comment>
<sequence length="73" mass="8334">MWERACSRRCHDRSHALRGNAAMDALRPLLMQGRGASRDAFPRRAWERSSTQADTTFLSCCRNPARSRYPLPG</sequence>
<reference evidence="1 2" key="1">
    <citation type="submission" date="2017-06" db="EMBL/GenBank/DDBJ databases">
        <authorList>
            <person name="Furmanczyk E.M."/>
        </authorList>
    </citation>
    <scope>NUCLEOTIDE SEQUENCE [LARGE SCALE GENOMIC DNA]</scope>
    <source>
        <strain evidence="1 2">DSM 16611</strain>
    </source>
</reference>
<evidence type="ECO:0000313" key="1">
    <source>
        <dbReference type="EMBL" id="OXR35810.1"/>
    </source>
</evidence>
<accession>A0ABX4E284</accession>
<evidence type="ECO:0000313" key="2">
    <source>
        <dbReference type="Proteomes" id="UP000215455"/>
    </source>
</evidence>
<proteinExistence type="predicted"/>
<evidence type="ECO:0008006" key="3">
    <source>
        <dbReference type="Google" id="ProtNLM"/>
    </source>
</evidence>
<dbReference type="Proteomes" id="UP000215455">
    <property type="component" value="Unassembled WGS sequence"/>
</dbReference>
<keyword evidence="2" id="KW-1185">Reference proteome</keyword>
<gene>
    <name evidence="1" type="ORF">PSUM_08105</name>
</gene>
<dbReference type="EMBL" id="NIWU01000001">
    <property type="protein sequence ID" value="OXR35810.1"/>
    <property type="molecule type" value="Genomic_DNA"/>
</dbReference>
<organism evidence="1 2">
    <name type="scientific">Pseudomonas umsongensis</name>
    <dbReference type="NCBI Taxonomy" id="198618"/>
    <lineage>
        <taxon>Bacteria</taxon>
        <taxon>Pseudomonadati</taxon>
        <taxon>Pseudomonadota</taxon>
        <taxon>Gammaproteobacteria</taxon>
        <taxon>Pseudomonadales</taxon>
        <taxon>Pseudomonadaceae</taxon>
        <taxon>Pseudomonas</taxon>
    </lineage>
</organism>